<evidence type="ECO:0000256" key="1">
    <source>
        <dbReference type="ARBA" id="ARBA00000448"/>
    </source>
</evidence>
<proteinExistence type="inferred from homology"/>
<comment type="catalytic activity">
    <reaction evidence="1">
        <text>Hydrolysis of terminal, non-reducing beta-D-glucosyl residues with release of beta-D-glucose.</text>
        <dbReference type="EC" id="3.2.1.21"/>
    </reaction>
</comment>
<keyword evidence="6" id="KW-0326">Glycosidase</keyword>
<feature type="domain" description="Glycoside hydrolase family 3 N-terminal" evidence="7">
    <location>
        <begin position="30"/>
        <end position="176"/>
    </location>
</feature>
<dbReference type="InterPro" id="IPR017853">
    <property type="entry name" value="GH"/>
</dbReference>
<dbReference type="EC" id="3.2.1.21" evidence="3"/>
<dbReference type="InterPro" id="IPR036962">
    <property type="entry name" value="Glyco_hydro_3_N_sf"/>
</dbReference>
<evidence type="ECO:0000256" key="3">
    <source>
        <dbReference type="ARBA" id="ARBA00012744"/>
    </source>
</evidence>
<dbReference type="PRINTS" id="PR00133">
    <property type="entry name" value="GLHYDRLASE3"/>
</dbReference>
<comment type="similarity">
    <text evidence="2">Belongs to the glycosyl hydrolase 3 family.</text>
</comment>
<gene>
    <name evidence="8" type="ORF">M9Y10_031982</name>
</gene>
<sequence>MSAQRQYRTDAHTYEEIRAAVEELLGKMTLKEKLGHMTQHPGLDVSAIAPLLQLVKEGAVGSQIAVIPLDKIPSAIREIQKTAVEETRLCVPMLFCQDVIHGYQTVFPIPLAWSCSFNPELIKKAQQVAAKEASPVGIGLGFSPMADIAHYSRWGRISEGAGEDPYFGCIIAKAHVPYPNQTTLRHVLNIILDVITILANSMKQH</sequence>
<dbReference type="Proteomes" id="UP001470230">
    <property type="component" value="Unassembled WGS sequence"/>
</dbReference>
<accession>A0ABR2H099</accession>
<evidence type="ECO:0000313" key="8">
    <source>
        <dbReference type="EMBL" id="KAK8839617.1"/>
    </source>
</evidence>
<evidence type="ECO:0000256" key="6">
    <source>
        <dbReference type="ARBA" id="ARBA00023295"/>
    </source>
</evidence>
<evidence type="ECO:0000259" key="7">
    <source>
        <dbReference type="Pfam" id="PF00933"/>
    </source>
</evidence>
<dbReference type="EMBL" id="JAPFFF010000051">
    <property type="protein sequence ID" value="KAK8839617.1"/>
    <property type="molecule type" value="Genomic_DNA"/>
</dbReference>
<dbReference type="PANTHER" id="PTHR30620">
    <property type="entry name" value="PERIPLASMIC BETA-GLUCOSIDASE-RELATED"/>
    <property type="match status" value="1"/>
</dbReference>
<evidence type="ECO:0000256" key="4">
    <source>
        <dbReference type="ARBA" id="ARBA00022729"/>
    </source>
</evidence>
<keyword evidence="9" id="KW-1185">Reference proteome</keyword>
<dbReference type="Gene3D" id="3.20.20.300">
    <property type="entry name" value="Glycoside hydrolase, family 3, N-terminal domain"/>
    <property type="match status" value="1"/>
</dbReference>
<evidence type="ECO:0000256" key="5">
    <source>
        <dbReference type="ARBA" id="ARBA00022801"/>
    </source>
</evidence>
<evidence type="ECO:0000313" key="9">
    <source>
        <dbReference type="Proteomes" id="UP001470230"/>
    </source>
</evidence>
<comment type="caution">
    <text evidence="8">The sequence shown here is derived from an EMBL/GenBank/DDBJ whole genome shotgun (WGS) entry which is preliminary data.</text>
</comment>
<dbReference type="InterPro" id="IPR001764">
    <property type="entry name" value="Glyco_hydro_3_N"/>
</dbReference>
<dbReference type="InterPro" id="IPR051915">
    <property type="entry name" value="Cellulose_Degrad_GH3"/>
</dbReference>
<dbReference type="SUPFAM" id="SSF51445">
    <property type="entry name" value="(Trans)glycosidases"/>
    <property type="match status" value="1"/>
</dbReference>
<keyword evidence="5" id="KW-0378">Hydrolase</keyword>
<dbReference type="Pfam" id="PF00933">
    <property type="entry name" value="Glyco_hydro_3"/>
    <property type="match status" value="1"/>
</dbReference>
<organism evidence="8 9">
    <name type="scientific">Tritrichomonas musculus</name>
    <dbReference type="NCBI Taxonomy" id="1915356"/>
    <lineage>
        <taxon>Eukaryota</taxon>
        <taxon>Metamonada</taxon>
        <taxon>Parabasalia</taxon>
        <taxon>Tritrichomonadida</taxon>
        <taxon>Tritrichomonadidae</taxon>
        <taxon>Tritrichomonas</taxon>
    </lineage>
</organism>
<protein>
    <recommendedName>
        <fullName evidence="3">beta-glucosidase</fullName>
        <ecNumber evidence="3">3.2.1.21</ecNumber>
    </recommendedName>
</protein>
<keyword evidence="4" id="KW-0732">Signal</keyword>
<evidence type="ECO:0000256" key="2">
    <source>
        <dbReference type="ARBA" id="ARBA00005336"/>
    </source>
</evidence>
<name>A0ABR2H099_9EUKA</name>
<dbReference type="PANTHER" id="PTHR30620:SF16">
    <property type="entry name" value="LYSOSOMAL BETA GLUCOSIDASE"/>
    <property type="match status" value="1"/>
</dbReference>
<reference evidence="8 9" key="1">
    <citation type="submission" date="2024-04" db="EMBL/GenBank/DDBJ databases">
        <title>Tritrichomonas musculus Genome.</title>
        <authorList>
            <person name="Alves-Ferreira E."/>
            <person name="Grigg M."/>
            <person name="Lorenzi H."/>
            <person name="Galac M."/>
        </authorList>
    </citation>
    <scope>NUCLEOTIDE SEQUENCE [LARGE SCALE GENOMIC DNA]</scope>
    <source>
        <strain evidence="8 9">EAF2021</strain>
    </source>
</reference>